<dbReference type="Proteomes" id="UP001295684">
    <property type="component" value="Unassembled WGS sequence"/>
</dbReference>
<evidence type="ECO:0000313" key="2">
    <source>
        <dbReference type="Proteomes" id="UP001295684"/>
    </source>
</evidence>
<organism evidence="1 2">
    <name type="scientific">Euplotes crassus</name>
    <dbReference type="NCBI Taxonomy" id="5936"/>
    <lineage>
        <taxon>Eukaryota</taxon>
        <taxon>Sar</taxon>
        <taxon>Alveolata</taxon>
        <taxon>Ciliophora</taxon>
        <taxon>Intramacronucleata</taxon>
        <taxon>Spirotrichea</taxon>
        <taxon>Hypotrichia</taxon>
        <taxon>Euplotida</taxon>
        <taxon>Euplotidae</taxon>
        <taxon>Moneuplotes</taxon>
    </lineage>
</organism>
<sequence>MVSLKLLLFSKVNQLLDMSLSSFVSVGTSNDIPVPMDNFQYEWDFIISDCSRLGSISASVVFNSVQNSCVSLLGYIDLSIEHIVSIIRNSIINDRVFQILVVSCVGVEINNIYIPVSLSQVLQHSVWVAVEKSAVSKSCVQEKQC</sequence>
<name>A0AAD2D7W6_EUPCR</name>
<reference evidence="1" key="1">
    <citation type="submission" date="2023-07" db="EMBL/GenBank/DDBJ databases">
        <authorList>
            <consortium name="AG Swart"/>
            <person name="Singh M."/>
            <person name="Singh A."/>
            <person name="Seah K."/>
            <person name="Emmerich C."/>
        </authorList>
    </citation>
    <scope>NUCLEOTIDE SEQUENCE</scope>
    <source>
        <strain evidence="1">DP1</strain>
    </source>
</reference>
<keyword evidence="2" id="KW-1185">Reference proteome</keyword>
<evidence type="ECO:0000313" key="1">
    <source>
        <dbReference type="EMBL" id="CAI2382733.1"/>
    </source>
</evidence>
<proteinExistence type="predicted"/>
<dbReference type="AlphaFoldDB" id="A0AAD2D7W6"/>
<gene>
    <name evidence="1" type="ORF">ECRASSUSDP1_LOCUS24218</name>
</gene>
<dbReference type="EMBL" id="CAMPGE010024927">
    <property type="protein sequence ID" value="CAI2382733.1"/>
    <property type="molecule type" value="Genomic_DNA"/>
</dbReference>
<comment type="caution">
    <text evidence="1">The sequence shown here is derived from an EMBL/GenBank/DDBJ whole genome shotgun (WGS) entry which is preliminary data.</text>
</comment>
<accession>A0AAD2D7W6</accession>
<protein>
    <submittedName>
        <fullName evidence="1">Uncharacterized protein</fullName>
    </submittedName>
</protein>